<proteinExistence type="inferred from homology"/>
<dbReference type="RefSeq" id="WP_344624629.1">
    <property type="nucleotide sequence ID" value="NZ_BAAALD010000032.1"/>
</dbReference>
<gene>
    <name evidence="4" type="ORF">GCM10009663_35850</name>
</gene>
<keyword evidence="1" id="KW-0304">Gas vesicle</keyword>
<name>A0ABN1TJ98_9ACTN</name>
<dbReference type="InterPro" id="IPR009430">
    <property type="entry name" value="GvpL/GvpF"/>
</dbReference>
<accession>A0ABN1TJ98</accession>
<dbReference type="PANTHER" id="PTHR36852">
    <property type="entry name" value="PROTEIN GVPL 2"/>
    <property type="match status" value="1"/>
</dbReference>
<protein>
    <submittedName>
        <fullName evidence="4">GvpL/GvpF family gas vesicle protein</fullName>
    </submittedName>
</protein>
<dbReference type="PANTHER" id="PTHR36852:SF1">
    <property type="entry name" value="PROTEIN GVPL 2"/>
    <property type="match status" value="1"/>
</dbReference>
<dbReference type="EMBL" id="BAAALD010000032">
    <property type="protein sequence ID" value="GAA1088991.1"/>
    <property type="molecule type" value="Genomic_DNA"/>
</dbReference>
<reference evidence="4 5" key="1">
    <citation type="journal article" date="2019" name="Int. J. Syst. Evol. Microbiol.">
        <title>The Global Catalogue of Microorganisms (GCM) 10K type strain sequencing project: providing services to taxonomists for standard genome sequencing and annotation.</title>
        <authorList>
            <consortium name="The Broad Institute Genomics Platform"/>
            <consortium name="The Broad Institute Genome Sequencing Center for Infectious Disease"/>
            <person name="Wu L."/>
            <person name="Ma J."/>
        </authorList>
    </citation>
    <scope>NUCLEOTIDE SEQUENCE [LARGE SCALE GENOMIC DNA]</scope>
    <source>
        <strain evidence="4 5">JCM 13002</strain>
    </source>
</reference>
<dbReference type="Pfam" id="PF06386">
    <property type="entry name" value="GvpL_GvpF"/>
    <property type="match status" value="1"/>
</dbReference>
<evidence type="ECO:0000313" key="4">
    <source>
        <dbReference type="EMBL" id="GAA1088991.1"/>
    </source>
</evidence>
<comment type="caution">
    <text evidence="4">The sequence shown here is derived from an EMBL/GenBank/DDBJ whole genome shotgun (WGS) entry which is preliminary data.</text>
</comment>
<evidence type="ECO:0000256" key="1">
    <source>
        <dbReference type="ARBA" id="ARBA00022987"/>
    </source>
</evidence>
<organism evidence="4 5">
    <name type="scientific">Kitasatospora arboriphila</name>
    <dbReference type="NCBI Taxonomy" id="258052"/>
    <lineage>
        <taxon>Bacteria</taxon>
        <taxon>Bacillati</taxon>
        <taxon>Actinomycetota</taxon>
        <taxon>Actinomycetes</taxon>
        <taxon>Kitasatosporales</taxon>
        <taxon>Streptomycetaceae</taxon>
        <taxon>Kitasatospora</taxon>
    </lineage>
</organism>
<comment type="similarity">
    <text evidence="3">Belongs to the gas vesicle GvpF/GvpL family.</text>
</comment>
<evidence type="ECO:0000313" key="5">
    <source>
        <dbReference type="Proteomes" id="UP001499987"/>
    </source>
</evidence>
<comment type="subcellular location">
    <subcellularLocation>
        <location evidence="2">Gas vesicle</location>
    </subcellularLocation>
</comment>
<keyword evidence="5" id="KW-1185">Reference proteome</keyword>
<dbReference type="Proteomes" id="UP001499987">
    <property type="component" value="Unassembled WGS sequence"/>
</dbReference>
<evidence type="ECO:0000256" key="2">
    <source>
        <dbReference type="ARBA" id="ARBA00035108"/>
    </source>
</evidence>
<sequence>MTGPHLAYTYAIARYTDGLAQVVAALTGVAASRVHLVQPTRGRDPVAAVSPVPAEDFDETALRRHLEELAWLEEVARSHHGVIEAIAAHTTVLPLRLATVHLDDGRVRAVLDARQETFLDRLTQLADRLEWGVKLYLDAPATPPPPPPADLGPGRAYLHHRRAEQDLRQDSHDAARTAAERIDAAARLHAVDRVRHRVQQGELAPGPGTNVTNDAYLVPVERAEAFRADVMRSTDGLPGIRVDVTGPWAPYSFAAPHEEEDTAP</sequence>
<evidence type="ECO:0000256" key="3">
    <source>
        <dbReference type="ARBA" id="ARBA00035643"/>
    </source>
</evidence>